<feature type="binding site" evidence="17">
    <location>
        <position position="73"/>
    </location>
    <ligand>
        <name>ATP</name>
        <dbReference type="ChEBI" id="CHEBI:30616"/>
    </ligand>
</feature>
<feature type="binding site" evidence="18">
    <location>
        <position position="73"/>
    </location>
    <ligand>
        <name>a divalent metal cation</name>
        <dbReference type="ChEBI" id="CHEBI:60240"/>
    </ligand>
</feature>
<evidence type="ECO:0000256" key="16">
    <source>
        <dbReference type="PIRSR" id="PIRSR600829-2"/>
    </source>
</evidence>
<evidence type="ECO:0000256" key="5">
    <source>
        <dbReference type="ARBA" id="ARBA00022679"/>
    </source>
</evidence>
<keyword evidence="18" id="KW-0460">Magnesium</keyword>
<comment type="subcellular location">
    <subcellularLocation>
        <location evidence="1">Cell membrane</location>
        <topology evidence="1">Multi-pass membrane protein</topology>
    </subcellularLocation>
</comment>
<keyword evidence="18" id="KW-0479">Metal-binding</keyword>
<keyword evidence="14" id="KW-1208">Phospholipid metabolism</keyword>
<dbReference type="GO" id="GO:0016301">
    <property type="term" value="F:kinase activity"/>
    <property type="evidence" value="ECO:0007669"/>
    <property type="project" value="UniProtKB-KW"/>
</dbReference>
<evidence type="ECO:0000256" key="14">
    <source>
        <dbReference type="ARBA" id="ARBA00023264"/>
    </source>
</evidence>
<keyword evidence="12 19" id="KW-0472">Membrane</keyword>
<evidence type="ECO:0000256" key="6">
    <source>
        <dbReference type="ARBA" id="ARBA00022692"/>
    </source>
</evidence>
<evidence type="ECO:0000256" key="7">
    <source>
        <dbReference type="ARBA" id="ARBA00022741"/>
    </source>
</evidence>
<keyword evidence="7 17" id="KW-0547">Nucleotide-binding</keyword>
<evidence type="ECO:0000256" key="13">
    <source>
        <dbReference type="ARBA" id="ARBA00023209"/>
    </source>
</evidence>
<dbReference type="InterPro" id="IPR000829">
    <property type="entry name" value="DAGK"/>
</dbReference>
<keyword evidence="11" id="KW-0443">Lipid metabolism</keyword>
<comment type="cofactor">
    <cofactor evidence="18">
        <name>Mg(2+)</name>
        <dbReference type="ChEBI" id="CHEBI:18420"/>
    </cofactor>
    <text evidence="18">Mn(2+), Zn(2+), Cd(2+) and Co(2+) support activity to lesser extents.</text>
</comment>
<evidence type="ECO:0000256" key="15">
    <source>
        <dbReference type="PIRSR" id="PIRSR600829-1"/>
    </source>
</evidence>
<evidence type="ECO:0000256" key="8">
    <source>
        <dbReference type="ARBA" id="ARBA00022777"/>
    </source>
</evidence>
<proteinExistence type="inferred from homology"/>
<dbReference type="Proteomes" id="UP000176609">
    <property type="component" value="Unassembled WGS sequence"/>
</dbReference>
<gene>
    <name evidence="20" type="ORF">A2960_01165</name>
</gene>
<dbReference type="PANTHER" id="PTHR34299">
    <property type="entry name" value="DIACYLGLYCEROL KINASE"/>
    <property type="match status" value="1"/>
</dbReference>
<name>A0A1F6APZ7_9BACT</name>
<reference evidence="20 21" key="1">
    <citation type="journal article" date="2016" name="Nat. Commun.">
        <title>Thousands of microbial genomes shed light on interconnected biogeochemical processes in an aquifer system.</title>
        <authorList>
            <person name="Anantharaman K."/>
            <person name="Brown C.T."/>
            <person name="Hug L.A."/>
            <person name="Sharon I."/>
            <person name="Castelle C.J."/>
            <person name="Probst A.J."/>
            <person name="Thomas B.C."/>
            <person name="Singh A."/>
            <person name="Wilkins M.J."/>
            <person name="Karaoz U."/>
            <person name="Brodie E.L."/>
            <person name="Williams K.H."/>
            <person name="Hubbard S.S."/>
            <person name="Banfield J.F."/>
        </authorList>
    </citation>
    <scope>NUCLEOTIDE SEQUENCE [LARGE SCALE GENOMIC DNA]</scope>
</reference>
<evidence type="ECO:0000256" key="2">
    <source>
        <dbReference type="ARBA" id="ARBA00005967"/>
    </source>
</evidence>
<feature type="binding site" evidence="16">
    <location>
        <position position="66"/>
    </location>
    <ligand>
        <name>substrate</name>
    </ligand>
</feature>
<keyword evidence="9 17" id="KW-0067">ATP-binding</keyword>
<accession>A0A1F6APZ7</accession>
<dbReference type="InterPro" id="IPR036945">
    <property type="entry name" value="DAGK_sf"/>
</dbReference>
<evidence type="ECO:0000256" key="11">
    <source>
        <dbReference type="ARBA" id="ARBA00023098"/>
    </source>
</evidence>
<dbReference type="GO" id="GO:0005524">
    <property type="term" value="F:ATP binding"/>
    <property type="evidence" value="ECO:0007669"/>
    <property type="project" value="UniProtKB-KW"/>
</dbReference>
<keyword evidence="13" id="KW-0594">Phospholipid biosynthesis</keyword>
<comment type="caution">
    <text evidence="20">The sequence shown here is derived from an EMBL/GenBank/DDBJ whole genome shotgun (WGS) entry which is preliminary data.</text>
</comment>
<evidence type="ECO:0008006" key="22">
    <source>
        <dbReference type="Google" id="ProtNLM"/>
    </source>
</evidence>
<keyword evidence="10 19" id="KW-1133">Transmembrane helix</keyword>
<organism evidence="20 21">
    <name type="scientific">Candidatus Gottesmanbacteria bacterium RIFCSPLOWO2_01_FULL_39_12b</name>
    <dbReference type="NCBI Taxonomy" id="1798388"/>
    <lineage>
        <taxon>Bacteria</taxon>
        <taxon>Candidatus Gottesmaniibacteriota</taxon>
    </lineage>
</organism>
<dbReference type="CDD" id="cd14265">
    <property type="entry name" value="UDPK_IM_like"/>
    <property type="match status" value="1"/>
</dbReference>
<evidence type="ECO:0000256" key="18">
    <source>
        <dbReference type="PIRSR" id="PIRSR600829-4"/>
    </source>
</evidence>
<keyword evidence="5" id="KW-0808">Transferase</keyword>
<evidence type="ECO:0000313" key="21">
    <source>
        <dbReference type="Proteomes" id="UP000176609"/>
    </source>
</evidence>
<feature type="transmembrane region" description="Helical" evidence="19">
    <location>
        <begin position="53"/>
        <end position="72"/>
    </location>
</feature>
<keyword evidence="8" id="KW-0418">Kinase</keyword>
<dbReference type="GO" id="GO:0008654">
    <property type="term" value="P:phospholipid biosynthetic process"/>
    <property type="evidence" value="ECO:0007669"/>
    <property type="project" value="UniProtKB-KW"/>
</dbReference>
<evidence type="ECO:0000256" key="3">
    <source>
        <dbReference type="ARBA" id="ARBA00022475"/>
    </source>
</evidence>
<dbReference type="GO" id="GO:0005886">
    <property type="term" value="C:plasma membrane"/>
    <property type="evidence" value="ECO:0007669"/>
    <property type="project" value="UniProtKB-SubCell"/>
</dbReference>
<feature type="transmembrane region" description="Helical" evidence="19">
    <location>
        <begin position="28"/>
        <end position="47"/>
    </location>
</feature>
<evidence type="ECO:0000256" key="17">
    <source>
        <dbReference type="PIRSR" id="PIRSR600829-3"/>
    </source>
</evidence>
<feature type="transmembrane region" description="Helical" evidence="19">
    <location>
        <begin position="93"/>
        <end position="114"/>
    </location>
</feature>
<evidence type="ECO:0000256" key="4">
    <source>
        <dbReference type="ARBA" id="ARBA00022516"/>
    </source>
</evidence>
<evidence type="ECO:0000256" key="12">
    <source>
        <dbReference type="ARBA" id="ARBA00023136"/>
    </source>
</evidence>
<keyword evidence="3" id="KW-1003">Cell membrane</keyword>
<feature type="active site" description="Proton acceptor" evidence="15">
    <location>
        <position position="66"/>
    </location>
</feature>
<keyword evidence="6 19" id="KW-0812">Transmembrane</keyword>
<evidence type="ECO:0000256" key="19">
    <source>
        <dbReference type="SAM" id="Phobius"/>
    </source>
</evidence>
<dbReference type="Gene3D" id="1.10.287.3610">
    <property type="match status" value="1"/>
</dbReference>
<dbReference type="GO" id="GO:0046872">
    <property type="term" value="F:metal ion binding"/>
    <property type="evidence" value="ECO:0007669"/>
    <property type="project" value="UniProtKB-KW"/>
</dbReference>
<feature type="binding site" evidence="17">
    <location>
        <begin position="91"/>
        <end position="92"/>
    </location>
    <ligand>
        <name>ATP</name>
        <dbReference type="ChEBI" id="CHEBI:30616"/>
    </ligand>
</feature>
<evidence type="ECO:0000256" key="1">
    <source>
        <dbReference type="ARBA" id="ARBA00004651"/>
    </source>
</evidence>
<keyword evidence="4" id="KW-0444">Lipid biosynthesis</keyword>
<dbReference type="InterPro" id="IPR033717">
    <property type="entry name" value="UDPK"/>
</dbReference>
<evidence type="ECO:0000256" key="10">
    <source>
        <dbReference type="ARBA" id="ARBA00022989"/>
    </source>
</evidence>
<comment type="similarity">
    <text evidence="2">Belongs to the bacterial diacylglycerol kinase family.</text>
</comment>
<dbReference type="EMBL" id="MFJR01000007">
    <property type="protein sequence ID" value="OGG26765.1"/>
    <property type="molecule type" value="Genomic_DNA"/>
</dbReference>
<evidence type="ECO:0000256" key="9">
    <source>
        <dbReference type="ARBA" id="ARBA00022840"/>
    </source>
</evidence>
<dbReference type="Pfam" id="PF01219">
    <property type="entry name" value="DAGK_prokar"/>
    <property type="match status" value="1"/>
</dbReference>
<dbReference type="PANTHER" id="PTHR34299:SF1">
    <property type="entry name" value="DIACYLGLYCEROL KINASE"/>
    <property type="match status" value="1"/>
</dbReference>
<protein>
    <recommendedName>
        <fullName evidence="22">Diacylglycerol kinase</fullName>
    </recommendedName>
</protein>
<dbReference type="AlphaFoldDB" id="A0A1F6APZ7"/>
<evidence type="ECO:0000313" key="20">
    <source>
        <dbReference type="EMBL" id="OGG26765.1"/>
    </source>
</evidence>
<sequence>MRFLRQHHISFKNALSGLKWAFTTQPNFRVHFSLAFLAVLLAFILSVSYLEMTILILTIAFCLGIEMVNTSIEAMTDLITTKWASQAKIAKDVAAGMMLLTAFGSVIVAMFIFLPKIWRLLS</sequence>